<accession>A0A9P4R8R4</accession>
<gene>
    <name evidence="3" type="ORF">EJ04DRAFT_480544</name>
</gene>
<evidence type="ECO:0000259" key="2">
    <source>
        <dbReference type="Pfam" id="PF12697"/>
    </source>
</evidence>
<evidence type="ECO:0000256" key="1">
    <source>
        <dbReference type="SAM" id="MobiDB-lite"/>
    </source>
</evidence>
<evidence type="ECO:0000313" key="3">
    <source>
        <dbReference type="EMBL" id="KAF2741288.1"/>
    </source>
</evidence>
<feature type="domain" description="AB hydrolase-1" evidence="2">
    <location>
        <begin position="92"/>
        <end position="385"/>
    </location>
</feature>
<dbReference type="Proteomes" id="UP000799444">
    <property type="component" value="Unassembled WGS sequence"/>
</dbReference>
<name>A0A9P4R8R4_9PLEO</name>
<dbReference type="InterPro" id="IPR000073">
    <property type="entry name" value="AB_hydrolase_1"/>
</dbReference>
<dbReference type="Gene3D" id="3.40.50.1820">
    <property type="entry name" value="alpha/beta hydrolase"/>
    <property type="match status" value="1"/>
</dbReference>
<feature type="compositionally biased region" description="Basic and acidic residues" evidence="1">
    <location>
        <begin position="242"/>
        <end position="259"/>
    </location>
</feature>
<feature type="region of interest" description="Disordered" evidence="1">
    <location>
        <begin position="238"/>
        <end position="262"/>
    </location>
</feature>
<dbReference type="SUPFAM" id="SSF53474">
    <property type="entry name" value="alpha/beta-Hydrolases"/>
    <property type="match status" value="1"/>
</dbReference>
<organism evidence="3 4">
    <name type="scientific">Polyplosphaeria fusca</name>
    <dbReference type="NCBI Taxonomy" id="682080"/>
    <lineage>
        <taxon>Eukaryota</taxon>
        <taxon>Fungi</taxon>
        <taxon>Dikarya</taxon>
        <taxon>Ascomycota</taxon>
        <taxon>Pezizomycotina</taxon>
        <taxon>Dothideomycetes</taxon>
        <taxon>Pleosporomycetidae</taxon>
        <taxon>Pleosporales</taxon>
        <taxon>Tetraplosphaeriaceae</taxon>
        <taxon>Polyplosphaeria</taxon>
    </lineage>
</organism>
<comment type="caution">
    <text evidence="3">The sequence shown here is derived from an EMBL/GenBank/DDBJ whole genome shotgun (WGS) entry which is preliminary data.</text>
</comment>
<dbReference type="PRINTS" id="PR00111">
    <property type="entry name" value="ABHYDROLASE"/>
</dbReference>
<dbReference type="Pfam" id="PF12697">
    <property type="entry name" value="Abhydrolase_6"/>
    <property type="match status" value="1"/>
</dbReference>
<dbReference type="OrthoDB" id="408373at2759"/>
<dbReference type="InterPro" id="IPR050266">
    <property type="entry name" value="AB_hydrolase_sf"/>
</dbReference>
<dbReference type="PANTHER" id="PTHR43798:SF33">
    <property type="entry name" value="HYDROLASE, PUTATIVE (AFU_ORTHOLOGUE AFUA_2G14860)-RELATED"/>
    <property type="match status" value="1"/>
</dbReference>
<dbReference type="EMBL" id="ML996097">
    <property type="protein sequence ID" value="KAF2741288.1"/>
    <property type="molecule type" value="Genomic_DNA"/>
</dbReference>
<dbReference type="PANTHER" id="PTHR43798">
    <property type="entry name" value="MONOACYLGLYCEROL LIPASE"/>
    <property type="match status" value="1"/>
</dbReference>
<dbReference type="AlphaFoldDB" id="A0A9P4R8R4"/>
<dbReference type="InterPro" id="IPR029058">
    <property type="entry name" value="AB_hydrolase_fold"/>
</dbReference>
<dbReference type="GO" id="GO:0047372">
    <property type="term" value="F:monoacylglycerol lipase activity"/>
    <property type="evidence" value="ECO:0007669"/>
    <property type="project" value="TreeGrafter"/>
</dbReference>
<dbReference type="GO" id="GO:0046464">
    <property type="term" value="P:acylglycerol catabolic process"/>
    <property type="evidence" value="ECO:0007669"/>
    <property type="project" value="TreeGrafter"/>
</dbReference>
<keyword evidence="4" id="KW-1185">Reference proteome</keyword>
<protein>
    <submittedName>
        <fullName evidence="3">Alpha/beta-hydrolase</fullName>
    </submittedName>
</protein>
<evidence type="ECO:0000313" key="4">
    <source>
        <dbReference type="Proteomes" id="UP000799444"/>
    </source>
</evidence>
<dbReference type="GO" id="GO:0016020">
    <property type="term" value="C:membrane"/>
    <property type="evidence" value="ECO:0007669"/>
    <property type="project" value="TreeGrafter"/>
</dbReference>
<reference evidence="3" key="1">
    <citation type="journal article" date="2020" name="Stud. Mycol.">
        <title>101 Dothideomycetes genomes: a test case for predicting lifestyles and emergence of pathogens.</title>
        <authorList>
            <person name="Haridas S."/>
            <person name="Albert R."/>
            <person name="Binder M."/>
            <person name="Bloem J."/>
            <person name="Labutti K."/>
            <person name="Salamov A."/>
            <person name="Andreopoulos B."/>
            <person name="Baker S."/>
            <person name="Barry K."/>
            <person name="Bills G."/>
            <person name="Bluhm B."/>
            <person name="Cannon C."/>
            <person name="Castanera R."/>
            <person name="Culley D."/>
            <person name="Daum C."/>
            <person name="Ezra D."/>
            <person name="Gonzalez J."/>
            <person name="Henrissat B."/>
            <person name="Kuo A."/>
            <person name="Liang C."/>
            <person name="Lipzen A."/>
            <person name="Lutzoni F."/>
            <person name="Magnuson J."/>
            <person name="Mondo S."/>
            <person name="Nolan M."/>
            <person name="Ohm R."/>
            <person name="Pangilinan J."/>
            <person name="Park H.-J."/>
            <person name="Ramirez L."/>
            <person name="Alfaro M."/>
            <person name="Sun H."/>
            <person name="Tritt A."/>
            <person name="Yoshinaga Y."/>
            <person name="Zwiers L.-H."/>
            <person name="Turgeon B."/>
            <person name="Goodwin S."/>
            <person name="Spatafora J."/>
            <person name="Crous P."/>
            <person name="Grigoriev I."/>
        </authorList>
    </citation>
    <scope>NUCLEOTIDE SEQUENCE</scope>
    <source>
        <strain evidence="3">CBS 125425</strain>
    </source>
</reference>
<proteinExistence type="predicted"/>
<sequence>MPSPRSPLLVLAGAAALGSFVFCSSLRRSTSLPSSDSKAIPSPQRTLLPRLNDVDIEKLPYPPDALPGGRDVTSPCGTIRVYEWGPEDGKKVLLIHGISTPCIALAGVAYRLVDRGCRVMLFDLFSRGYSSGPSPSTHNYDSCLYNAQILFVLHSSPLGWTSAPITLVGYSLGGALAADFTFYFPSLVHELILVASGGLIRAKHISWKSSILYSTAGLLPDWVQESLVARRLWTGPQSARSIEPDPKDVPEEKGSERRGGLNSQAVYRSSEMGLLDGNENSTVGKVVDWQILHHEGFVKAFISSIQHAPIHGQQHCWGVIGERLKQGSWPLIKVHLIVGRNDPIIIPEEVEEDAKSILGEEFVTVEIVEGSGHEIPIERPDVIATAVCNALVKRTS</sequence>